<evidence type="ECO:0000313" key="2">
    <source>
        <dbReference type="EMBL" id="GLL14070.1"/>
    </source>
</evidence>
<evidence type="ECO:0000256" key="1">
    <source>
        <dbReference type="SAM" id="MobiDB-lite"/>
    </source>
</evidence>
<evidence type="ECO:0000313" key="3">
    <source>
        <dbReference type="Proteomes" id="UP001143463"/>
    </source>
</evidence>
<feature type="compositionally biased region" description="Basic residues" evidence="1">
    <location>
        <begin position="103"/>
        <end position="113"/>
    </location>
</feature>
<gene>
    <name evidence="2" type="ORF">GCM10017577_52160</name>
</gene>
<dbReference type="Proteomes" id="UP001143463">
    <property type="component" value="Unassembled WGS sequence"/>
</dbReference>
<reference evidence="2" key="1">
    <citation type="journal article" date="2014" name="Int. J. Syst. Evol. Microbiol.">
        <title>Complete genome sequence of Corynebacterium casei LMG S-19264T (=DSM 44701T), isolated from a smear-ripened cheese.</title>
        <authorList>
            <consortium name="US DOE Joint Genome Institute (JGI-PGF)"/>
            <person name="Walter F."/>
            <person name="Albersmeier A."/>
            <person name="Kalinowski J."/>
            <person name="Ruckert C."/>
        </authorList>
    </citation>
    <scope>NUCLEOTIDE SEQUENCE</scope>
    <source>
        <strain evidence="2">VKM Ac-1069</strain>
    </source>
</reference>
<comment type="caution">
    <text evidence="2">The sequence shown here is derived from an EMBL/GenBank/DDBJ whole genome shotgun (WGS) entry which is preliminary data.</text>
</comment>
<name>A0A9W6L706_9PSEU</name>
<dbReference type="AlphaFoldDB" id="A0A9W6L706"/>
<sequence length="113" mass="12269">MFHRRVCSSPAPPSTTSNTAFGIRLRAARRRSATLWARVILIRDGPPSGRATVPAPQPCPARVSIDYGGRAEVRSAAVVRPDKIPAYDATDAPPRDPCSRSQARAHHTWARSS</sequence>
<reference evidence="2" key="2">
    <citation type="submission" date="2023-01" db="EMBL/GenBank/DDBJ databases">
        <authorList>
            <person name="Sun Q."/>
            <person name="Evtushenko L."/>
        </authorList>
    </citation>
    <scope>NUCLEOTIDE SEQUENCE</scope>
    <source>
        <strain evidence="2">VKM Ac-1069</strain>
    </source>
</reference>
<accession>A0A9W6L706</accession>
<dbReference type="EMBL" id="BSFQ01000028">
    <property type="protein sequence ID" value="GLL14070.1"/>
    <property type="molecule type" value="Genomic_DNA"/>
</dbReference>
<organism evidence="2 3">
    <name type="scientific">Pseudonocardia halophobica</name>
    <dbReference type="NCBI Taxonomy" id="29401"/>
    <lineage>
        <taxon>Bacteria</taxon>
        <taxon>Bacillati</taxon>
        <taxon>Actinomycetota</taxon>
        <taxon>Actinomycetes</taxon>
        <taxon>Pseudonocardiales</taxon>
        <taxon>Pseudonocardiaceae</taxon>
        <taxon>Pseudonocardia</taxon>
    </lineage>
</organism>
<keyword evidence="3" id="KW-1185">Reference proteome</keyword>
<protein>
    <submittedName>
        <fullName evidence="2">Uncharacterized protein</fullName>
    </submittedName>
</protein>
<proteinExistence type="predicted"/>
<feature type="region of interest" description="Disordered" evidence="1">
    <location>
        <begin position="84"/>
        <end position="113"/>
    </location>
</feature>